<evidence type="ECO:0000256" key="1">
    <source>
        <dbReference type="SAM" id="Phobius"/>
    </source>
</evidence>
<evidence type="ECO:0000313" key="2">
    <source>
        <dbReference type="EMBL" id="SMG10429.1"/>
    </source>
</evidence>
<keyword evidence="1" id="KW-1133">Transmembrane helix</keyword>
<protein>
    <submittedName>
        <fullName evidence="2">Uncharacterized protein</fullName>
    </submittedName>
</protein>
<name>A0A1X7I7B4_9BACT</name>
<keyword evidence="1" id="KW-0812">Transmembrane</keyword>
<dbReference type="Proteomes" id="UP000193804">
    <property type="component" value="Unassembled WGS sequence"/>
</dbReference>
<gene>
    <name evidence="2" type="ORF">SAMN05661096_00323</name>
</gene>
<reference evidence="3" key="1">
    <citation type="submission" date="2017-04" db="EMBL/GenBank/DDBJ databases">
        <authorList>
            <person name="Varghese N."/>
            <person name="Submissions S."/>
        </authorList>
    </citation>
    <scope>NUCLEOTIDE SEQUENCE [LARGE SCALE GENOMIC DNA]</scope>
    <source>
        <strain evidence="3">DSM 4125</strain>
    </source>
</reference>
<organism evidence="2 3">
    <name type="scientific">Marivirga sericea</name>
    <dbReference type="NCBI Taxonomy" id="1028"/>
    <lineage>
        <taxon>Bacteria</taxon>
        <taxon>Pseudomonadati</taxon>
        <taxon>Bacteroidota</taxon>
        <taxon>Cytophagia</taxon>
        <taxon>Cytophagales</taxon>
        <taxon>Marivirgaceae</taxon>
        <taxon>Marivirga</taxon>
    </lineage>
</organism>
<dbReference type="RefSeq" id="WP_085515338.1">
    <property type="nucleotide sequence ID" value="NZ_FXAW01000001.1"/>
</dbReference>
<dbReference type="EMBL" id="FXAW01000001">
    <property type="protein sequence ID" value="SMG10429.1"/>
    <property type="molecule type" value="Genomic_DNA"/>
</dbReference>
<dbReference type="OrthoDB" id="848790at2"/>
<proteinExistence type="predicted"/>
<keyword evidence="3" id="KW-1185">Reference proteome</keyword>
<evidence type="ECO:0000313" key="3">
    <source>
        <dbReference type="Proteomes" id="UP000193804"/>
    </source>
</evidence>
<dbReference type="STRING" id="1028.SAMN05661096_00323"/>
<sequence length="296" mass="34298">MKKYGLSLIFSLAIITNLFGQQIKPKGQFIQDSMAIGEPIQYSLSVRYPAEFQILMPDSLFNYAPFEYATKQYFPTKSDSIQSFDSVIYTLSSFEIDKVQMLKLPIFLIQGEDSTAIYADEDSLFLEEQIQVVSDSLKMKTDAIITKLDKDFNYPYLIAFLIAVGIVLLLIFIFFGNKLRKKWRIWRLNKRHTKFRISFEGKLSTVGDIPVEKIEKLLYMWKKHAEFVSGSPYAKLTSKEINQMQEHKELYENLKSIDKTIYSSKGRENATEAFQFLLNYADVILEERIKAIANGK</sequence>
<feature type="transmembrane region" description="Helical" evidence="1">
    <location>
        <begin position="154"/>
        <end position="175"/>
    </location>
</feature>
<dbReference type="AlphaFoldDB" id="A0A1X7I7B4"/>
<keyword evidence="1" id="KW-0472">Membrane</keyword>
<accession>A0A1X7I7B4</accession>